<sequence length="100" mass="11536">MSEVVRVLWLRCSLLRLAIHGRPLVFSWSKRRYAVQSAIMWIMTAGGTTTSTARCLDKPKRQEKGCMGYRQVHREKDPWLGQEEEQNIRWMTDAVEGAAA</sequence>
<reference evidence="1" key="1">
    <citation type="submission" date="2023-06" db="EMBL/GenBank/DDBJ databases">
        <title>Genome-scale phylogeny and comparative genomics of the fungal order Sordariales.</title>
        <authorList>
            <consortium name="Lawrence Berkeley National Laboratory"/>
            <person name="Hensen N."/>
            <person name="Bonometti L."/>
            <person name="Westerberg I."/>
            <person name="Brannstrom I.O."/>
            <person name="Guillou S."/>
            <person name="Cros-Aarteil S."/>
            <person name="Calhoun S."/>
            <person name="Haridas S."/>
            <person name="Kuo A."/>
            <person name="Mondo S."/>
            <person name="Pangilinan J."/>
            <person name="Riley R."/>
            <person name="LaButti K."/>
            <person name="Andreopoulos B."/>
            <person name="Lipzen A."/>
            <person name="Chen C."/>
            <person name="Yanf M."/>
            <person name="Daum C."/>
            <person name="Ng V."/>
            <person name="Clum A."/>
            <person name="Steindorff A."/>
            <person name="Ohm R."/>
            <person name="Martin F."/>
            <person name="Silar P."/>
            <person name="Natvig D."/>
            <person name="Lalanne C."/>
            <person name="Gautier V."/>
            <person name="Ament-velasquez S.L."/>
            <person name="Kruys A."/>
            <person name="Hutchinson M.I."/>
            <person name="Powell A.J."/>
            <person name="Barry K."/>
            <person name="Miller A.N."/>
            <person name="Grigoriev I.V."/>
            <person name="Debuchy R."/>
            <person name="Gladieux P."/>
            <person name="Thoren M.H."/>
            <person name="Johannesson H."/>
        </authorList>
    </citation>
    <scope>NUCLEOTIDE SEQUENCE</scope>
    <source>
        <strain evidence="1">SMH3391-2</strain>
    </source>
</reference>
<comment type="caution">
    <text evidence="1">The sequence shown here is derived from an EMBL/GenBank/DDBJ whole genome shotgun (WGS) entry which is preliminary data.</text>
</comment>
<protein>
    <submittedName>
        <fullName evidence="1">Uncharacterized protein</fullName>
    </submittedName>
</protein>
<proteinExistence type="predicted"/>
<evidence type="ECO:0000313" key="1">
    <source>
        <dbReference type="EMBL" id="KAK0612457.1"/>
    </source>
</evidence>
<accession>A0AA39TIA6</accession>
<dbReference type="Proteomes" id="UP001174934">
    <property type="component" value="Unassembled WGS sequence"/>
</dbReference>
<organism evidence="1 2">
    <name type="scientific">Bombardia bombarda</name>
    <dbReference type="NCBI Taxonomy" id="252184"/>
    <lineage>
        <taxon>Eukaryota</taxon>
        <taxon>Fungi</taxon>
        <taxon>Dikarya</taxon>
        <taxon>Ascomycota</taxon>
        <taxon>Pezizomycotina</taxon>
        <taxon>Sordariomycetes</taxon>
        <taxon>Sordariomycetidae</taxon>
        <taxon>Sordariales</taxon>
        <taxon>Lasiosphaeriaceae</taxon>
        <taxon>Bombardia</taxon>
    </lineage>
</organism>
<keyword evidence="2" id="KW-1185">Reference proteome</keyword>
<gene>
    <name evidence="1" type="ORF">B0T17DRAFT_543723</name>
</gene>
<name>A0AA39TIA6_9PEZI</name>
<dbReference type="EMBL" id="JAULSR010000009">
    <property type="protein sequence ID" value="KAK0612457.1"/>
    <property type="molecule type" value="Genomic_DNA"/>
</dbReference>
<dbReference type="AlphaFoldDB" id="A0AA39TIA6"/>
<evidence type="ECO:0000313" key="2">
    <source>
        <dbReference type="Proteomes" id="UP001174934"/>
    </source>
</evidence>